<comment type="similarity">
    <text evidence="1">Belongs to the DNA polymerase type-B family.</text>
</comment>
<name>A0A9Q0YHP8_HOLLE</name>
<keyword evidence="4" id="KW-0548">Nucleotidyltransferase</keyword>
<dbReference type="GO" id="GO:0006260">
    <property type="term" value="P:DNA replication"/>
    <property type="evidence" value="ECO:0007669"/>
    <property type="project" value="UniProtKB-KW"/>
</dbReference>
<dbReference type="PROSITE" id="PS50157">
    <property type="entry name" value="ZINC_FINGER_C2H2_2"/>
    <property type="match status" value="1"/>
</dbReference>
<comment type="caution">
    <text evidence="11">The sequence shown here is derived from an EMBL/GenBank/DDBJ whole genome shotgun (WGS) entry which is preliminary data.</text>
</comment>
<evidence type="ECO:0000256" key="6">
    <source>
        <dbReference type="ARBA" id="ARBA00022932"/>
    </source>
</evidence>
<evidence type="ECO:0000256" key="5">
    <source>
        <dbReference type="ARBA" id="ARBA00022705"/>
    </source>
</evidence>
<dbReference type="EMBL" id="JAIZAY010000022">
    <property type="protein sequence ID" value="KAJ8020744.1"/>
    <property type="molecule type" value="Genomic_DNA"/>
</dbReference>
<organism evidence="11 12">
    <name type="scientific">Holothuria leucospilota</name>
    <name type="common">Black long sea cucumber</name>
    <name type="synonym">Mertensiothuria leucospilota</name>
    <dbReference type="NCBI Taxonomy" id="206669"/>
    <lineage>
        <taxon>Eukaryota</taxon>
        <taxon>Metazoa</taxon>
        <taxon>Echinodermata</taxon>
        <taxon>Eleutherozoa</taxon>
        <taxon>Echinozoa</taxon>
        <taxon>Holothuroidea</taxon>
        <taxon>Aspidochirotacea</taxon>
        <taxon>Aspidochirotida</taxon>
        <taxon>Holothuriidae</taxon>
        <taxon>Holothuria</taxon>
    </lineage>
</organism>
<dbReference type="GO" id="GO:0003887">
    <property type="term" value="F:DNA-directed DNA polymerase activity"/>
    <property type="evidence" value="ECO:0007669"/>
    <property type="project" value="UniProtKB-KW"/>
</dbReference>
<feature type="domain" description="C2H2-type" evidence="10">
    <location>
        <begin position="131"/>
        <end position="161"/>
    </location>
</feature>
<keyword evidence="9" id="KW-0479">Metal-binding</keyword>
<dbReference type="Proteomes" id="UP001152320">
    <property type="component" value="Chromosome 22"/>
</dbReference>
<dbReference type="OrthoDB" id="5988713at2759"/>
<dbReference type="InterPro" id="IPR013087">
    <property type="entry name" value="Znf_C2H2_type"/>
</dbReference>
<evidence type="ECO:0000256" key="9">
    <source>
        <dbReference type="PROSITE-ProRule" id="PRU00042"/>
    </source>
</evidence>
<protein>
    <recommendedName>
        <fullName evidence="2">DNA-directed DNA polymerase</fullName>
        <ecNumber evidence="2">2.7.7.7</ecNumber>
    </recommendedName>
</protein>
<keyword evidence="7" id="KW-0238">DNA-binding</keyword>
<keyword evidence="5" id="KW-0235">DNA replication</keyword>
<evidence type="ECO:0000256" key="3">
    <source>
        <dbReference type="ARBA" id="ARBA00022679"/>
    </source>
</evidence>
<proteinExistence type="inferred from homology"/>
<evidence type="ECO:0000256" key="1">
    <source>
        <dbReference type="ARBA" id="ARBA00005755"/>
    </source>
</evidence>
<keyword evidence="9" id="KW-0863">Zinc-finger</keyword>
<dbReference type="Pfam" id="PF03175">
    <property type="entry name" value="DNA_pol_B_2"/>
    <property type="match status" value="1"/>
</dbReference>
<dbReference type="AlphaFoldDB" id="A0A9Q0YHP8"/>
<comment type="catalytic activity">
    <reaction evidence="8">
        <text>DNA(n) + a 2'-deoxyribonucleoside 5'-triphosphate = DNA(n+1) + diphosphate</text>
        <dbReference type="Rhea" id="RHEA:22508"/>
        <dbReference type="Rhea" id="RHEA-COMP:17339"/>
        <dbReference type="Rhea" id="RHEA-COMP:17340"/>
        <dbReference type="ChEBI" id="CHEBI:33019"/>
        <dbReference type="ChEBI" id="CHEBI:61560"/>
        <dbReference type="ChEBI" id="CHEBI:173112"/>
        <dbReference type="EC" id="2.7.7.7"/>
    </reaction>
</comment>
<dbReference type="EC" id="2.7.7.7" evidence="2"/>
<gene>
    <name evidence="11" type="ORF">HOLleu_40418</name>
</gene>
<dbReference type="GO" id="GO:0000166">
    <property type="term" value="F:nucleotide binding"/>
    <property type="evidence" value="ECO:0007669"/>
    <property type="project" value="InterPro"/>
</dbReference>
<dbReference type="PANTHER" id="PTHR33206">
    <property type="entry name" value="PROTEIN CBG10425"/>
    <property type="match status" value="1"/>
</dbReference>
<dbReference type="SUPFAM" id="SSF53098">
    <property type="entry name" value="Ribonuclease H-like"/>
    <property type="match status" value="1"/>
</dbReference>
<dbReference type="GO" id="GO:0008270">
    <property type="term" value="F:zinc ion binding"/>
    <property type="evidence" value="ECO:0007669"/>
    <property type="project" value="UniProtKB-KW"/>
</dbReference>
<dbReference type="GO" id="GO:0003677">
    <property type="term" value="F:DNA binding"/>
    <property type="evidence" value="ECO:0007669"/>
    <property type="project" value="UniProtKB-KW"/>
</dbReference>
<evidence type="ECO:0000259" key="10">
    <source>
        <dbReference type="PROSITE" id="PS50157"/>
    </source>
</evidence>
<keyword evidence="12" id="KW-1185">Reference proteome</keyword>
<accession>A0A9Q0YHP8</accession>
<dbReference type="InterPro" id="IPR004868">
    <property type="entry name" value="DNA-dir_DNA_pol_B_mt/vir"/>
</dbReference>
<keyword evidence="9" id="KW-0862">Zinc</keyword>
<evidence type="ECO:0000256" key="7">
    <source>
        <dbReference type="ARBA" id="ARBA00023125"/>
    </source>
</evidence>
<evidence type="ECO:0000313" key="11">
    <source>
        <dbReference type="EMBL" id="KAJ8020744.1"/>
    </source>
</evidence>
<evidence type="ECO:0000256" key="4">
    <source>
        <dbReference type="ARBA" id="ARBA00022695"/>
    </source>
</evidence>
<keyword evidence="3" id="KW-0808">Transferase</keyword>
<sequence>MPQELLQQFRGVDKIAQAYSDNWGAIRTHHSRNNRVQDVYNFRIDSLDVQYLGGLVSSVYSEQGNYFKLNLSFGFILRSRLTGELRYFHSSFNNHRLLEHPVIMGDRRDIDTFIQQLEDIDIEQKQYSKSFSCSRCRRLFKAHKSLQKHVPRCKQHVTYRYPGGVYELPPTIFDRLQEIGICISKQDQFYPYRITYDIETYLDKDDVLQSNGTKLKFLGQHKLLSISVCSNVPGFTEPKCFISQGDPGKLVDEFVNYCHTISQTAFEIVTRGLSIRSALEVLESMTGDEAREFSFDEDSQGCRPPKQLVKSLLASLINYCRQIPVVGFNSGKYDVNLLRGFLYKSLENLNDDENRPSIDQIIKRNCDYMAISCKWFKFLDIKNYLAPGCSYKQFLKAYKCEEEKGFFPYDWMDKLEKLSEPALPPHEAFYNKLKGENISEEDYQHCVNVWETNQMEKFSDFLIWYNNKDVVPFLEAIEKMFSFYREKNIDMFKHGISVPGLTLRYLFNNLEDTHFCIFPHNHSDLYHVFRENVVGGPSIVFNRYHEKGKTYLRGGDKVCEKILGFDANALYLWAIMQDMPTGIVLRRRAETGFKPEFTHAFQKAAVGWMEWEGKRRGVHIKHGLNGKEVRLGERQLPVDGFGTDDSGNSTILQFHGCYWHGHPCKLNEGRTQNSHRNKPLAELYEETKANSNYLQSLGFEYIEKWECEWKEEINSNPNIKSFLKDLFPYALQNRWRMSAREIIHHVKKGTLFGAVECDIIVPDDLKHNFSEMPPIFKNCEVSVNDIGEHMAKYAEDHNLMKHPRRTLIGSMCGEKILIATPLLRWYLDHGLKVTKVYQLAQFIPKPVFKDFGEEVSNARRDGDKDPAKSIIADTMKLIGNSADGKPSP</sequence>
<dbReference type="PANTHER" id="PTHR33206:SF1">
    <property type="entry name" value="DNA-DIRECTED DNA POLYMERASE"/>
    <property type="match status" value="1"/>
</dbReference>
<evidence type="ECO:0000313" key="12">
    <source>
        <dbReference type="Proteomes" id="UP001152320"/>
    </source>
</evidence>
<keyword evidence="6" id="KW-0239">DNA-directed DNA polymerase</keyword>
<evidence type="ECO:0000256" key="8">
    <source>
        <dbReference type="ARBA" id="ARBA00049244"/>
    </source>
</evidence>
<dbReference type="InterPro" id="IPR012337">
    <property type="entry name" value="RNaseH-like_sf"/>
</dbReference>
<evidence type="ECO:0000256" key="2">
    <source>
        <dbReference type="ARBA" id="ARBA00012417"/>
    </source>
</evidence>
<dbReference type="Gene3D" id="3.40.960.10">
    <property type="entry name" value="VSR Endonuclease"/>
    <property type="match status" value="1"/>
</dbReference>
<reference evidence="11" key="1">
    <citation type="submission" date="2021-10" db="EMBL/GenBank/DDBJ databases">
        <title>Tropical sea cucumber genome reveals ecological adaptation and Cuvierian tubules defense mechanism.</title>
        <authorList>
            <person name="Chen T."/>
        </authorList>
    </citation>
    <scope>NUCLEOTIDE SEQUENCE</scope>
    <source>
        <strain evidence="11">Nanhai2018</strain>
        <tissue evidence="11">Muscle</tissue>
    </source>
</reference>